<feature type="coiled-coil region" evidence="1">
    <location>
        <begin position="143"/>
        <end position="170"/>
    </location>
</feature>
<dbReference type="Proteomes" id="UP000807025">
    <property type="component" value="Unassembled WGS sequence"/>
</dbReference>
<dbReference type="EMBL" id="MU154543">
    <property type="protein sequence ID" value="KAF9497577.1"/>
    <property type="molecule type" value="Genomic_DNA"/>
</dbReference>
<organism evidence="2 3">
    <name type="scientific">Pleurotus eryngii</name>
    <name type="common">Boletus of the steppes</name>
    <dbReference type="NCBI Taxonomy" id="5323"/>
    <lineage>
        <taxon>Eukaryota</taxon>
        <taxon>Fungi</taxon>
        <taxon>Dikarya</taxon>
        <taxon>Basidiomycota</taxon>
        <taxon>Agaricomycotina</taxon>
        <taxon>Agaricomycetes</taxon>
        <taxon>Agaricomycetidae</taxon>
        <taxon>Agaricales</taxon>
        <taxon>Pleurotineae</taxon>
        <taxon>Pleurotaceae</taxon>
        <taxon>Pleurotus</taxon>
    </lineage>
</organism>
<reference evidence="2" key="1">
    <citation type="submission" date="2020-11" db="EMBL/GenBank/DDBJ databases">
        <authorList>
            <consortium name="DOE Joint Genome Institute"/>
            <person name="Ahrendt S."/>
            <person name="Riley R."/>
            <person name="Andreopoulos W."/>
            <person name="Labutti K."/>
            <person name="Pangilinan J."/>
            <person name="Ruiz-Duenas F.J."/>
            <person name="Barrasa J.M."/>
            <person name="Sanchez-Garcia M."/>
            <person name="Camarero S."/>
            <person name="Miyauchi S."/>
            <person name="Serrano A."/>
            <person name="Linde D."/>
            <person name="Babiker R."/>
            <person name="Drula E."/>
            <person name="Ayuso-Fernandez I."/>
            <person name="Pacheco R."/>
            <person name="Padilla G."/>
            <person name="Ferreira P."/>
            <person name="Barriuso J."/>
            <person name="Kellner H."/>
            <person name="Castanera R."/>
            <person name="Alfaro M."/>
            <person name="Ramirez L."/>
            <person name="Pisabarro A.G."/>
            <person name="Kuo A."/>
            <person name="Tritt A."/>
            <person name="Lipzen A."/>
            <person name="He G."/>
            <person name="Yan M."/>
            <person name="Ng V."/>
            <person name="Cullen D."/>
            <person name="Martin F."/>
            <person name="Rosso M.-N."/>
            <person name="Henrissat B."/>
            <person name="Hibbett D."/>
            <person name="Martinez A.T."/>
            <person name="Grigoriev I.V."/>
        </authorList>
    </citation>
    <scope>NUCLEOTIDE SEQUENCE</scope>
    <source>
        <strain evidence="2">ATCC 90797</strain>
    </source>
</reference>
<name>A0A9P5ZZT8_PLEER</name>
<comment type="caution">
    <text evidence="2">The sequence shown here is derived from an EMBL/GenBank/DDBJ whole genome shotgun (WGS) entry which is preliminary data.</text>
</comment>
<accession>A0A9P5ZZT8</accession>
<gene>
    <name evidence="2" type="ORF">BDN71DRAFT_594046</name>
</gene>
<proteinExistence type="predicted"/>
<keyword evidence="3" id="KW-1185">Reference proteome</keyword>
<evidence type="ECO:0000313" key="2">
    <source>
        <dbReference type="EMBL" id="KAF9497577.1"/>
    </source>
</evidence>
<evidence type="ECO:0000256" key="1">
    <source>
        <dbReference type="SAM" id="Coils"/>
    </source>
</evidence>
<keyword evidence="1" id="KW-0175">Coiled coil</keyword>
<dbReference type="AlphaFoldDB" id="A0A9P5ZZT8"/>
<evidence type="ECO:0000313" key="3">
    <source>
        <dbReference type="Proteomes" id="UP000807025"/>
    </source>
</evidence>
<protein>
    <submittedName>
        <fullName evidence="2">Uncharacterized protein</fullName>
    </submittedName>
</protein>
<sequence length="181" mass="20383">MVSVANPRYCHYALALLEGQPDSESEIKGNPCLAQRRDGVMNHILGPASPHRTVSAENELAARNNPNRPRLAKGRVGHACKQDVRVVKWTTRNWRYRCRIPPKNNTLLGTRRNGSTVDYCGFAPFVDIARRFKDSVDKVGQTRQKLHQLLENLVEELAELQKLCQEVTLVSPNSNSPPSPY</sequence>